<proteinExistence type="predicted"/>
<organism evidence="1 2">
    <name type="scientific">Clostridium rhizosphaerae</name>
    <dbReference type="NCBI Taxonomy" id="2803861"/>
    <lineage>
        <taxon>Bacteria</taxon>
        <taxon>Bacillati</taxon>
        <taxon>Bacillota</taxon>
        <taxon>Clostridia</taxon>
        <taxon>Eubacteriales</taxon>
        <taxon>Clostridiaceae</taxon>
        <taxon>Clostridium</taxon>
    </lineage>
</organism>
<name>A0ABS1TED2_9CLOT</name>
<protein>
    <submittedName>
        <fullName evidence="1">Uncharacterized protein</fullName>
    </submittedName>
</protein>
<comment type="caution">
    <text evidence="1">The sequence shown here is derived from an EMBL/GenBank/DDBJ whole genome shotgun (WGS) entry which is preliminary data.</text>
</comment>
<reference evidence="1 2" key="1">
    <citation type="submission" date="2021-01" db="EMBL/GenBank/DDBJ databases">
        <title>Genome public.</title>
        <authorList>
            <person name="Liu C."/>
            <person name="Sun Q."/>
        </authorList>
    </citation>
    <scope>NUCLEOTIDE SEQUENCE [LARGE SCALE GENOMIC DNA]</scope>
    <source>
        <strain evidence="1 2">YIM B02515</strain>
    </source>
</reference>
<dbReference type="EMBL" id="JAESWC010000017">
    <property type="protein sequence ID" value="MBL4937738.1"/>
    <property type="molecule type" value="Genomic_DNA"/>
</dbReference>
<keyword evidence="2" id="KW-1185">Reference proteome</keyword>
<accession>A0ABS1TED2</accession>
<gene>
    <name evidence="1" type="ORF">JK636_18700</name>
</gene>
<evidence type="ECO:0000313" key="1">
    <source>
        <dbReference type="EMBL" id="MBL4937738.1"/>
    </source>
</evidence>
<sequence length="123" mass="14597">MLPHYVLEIELNWSIEDIKQNLSWETLKERGLLTLYTYYPSLYKLVDAAYPECMYPWELINSEIPSGTWEDKNNRVLAITWLVGKLRNDTKKINRKTFSQYGLSALLENYYCDNPKRAIKEVI</sequence>
<evidence type="ECO:0000313" key="2">
    <source>
        <dbReference type="Proteomes" id="UP000632377"/>
    </source>
</evidence>
<dbReference type="Proteomes" id="UP000632377">
    <property type="component" value="Unassembled WGS sequence"/>
</dbReference>